<protein>
    <submittedName>
        <fullName evidence="1">Uncharacterized protein</fullName>
    </submittedName>
</protein>
<reference evidence="1" key="2">
    <citation type="journal article" date="2015" name="Fish Shellfish Immunol.">
        <title>Early steps in the European eel (Anguilla anguilla)-Vibrio vulnificus interaction in the gills: Role of the RtxA13 toxin.</title>
        <authorList>
            <person name="Callol A."/>
            <person name="Pajuelo D."/>
            <person name="Ebbesson L."/>
            <person name="Teles M."/>
            <person name="MacKenzie S."/>
            <person name="Amaro C."/>
        </authorList>
    </citation>
    <scope>NUCLEOTIDE SEQUENCE</scope>
</reference>
<proteinExistence type="predicted"/>
<sequence>MKSVICLKRETIVQVCAKILKNQLFQPFGR</sequence>
<dbReference type="AlphaFoldDB" id="A0A0E9QIL3"/>
<dbReference type="EMBL" id="GBXM01092664">
    <property type="protein sequence ID" value="JAH15913.1"/>
    <property type="molecule type" value="Transcribed_RNA"/>
</dbReference>
<accession>A0A0E9QIL3</accession>
<evidence type="ECO:0000313" key="1">
    <source>
        <dbReference type="EMBL" id="JAH15913.1"/>
    </source>
</evidence>
<name>A0A0E9QIL3_ANGAN</name>
<reference evidence="1" key="1">
    <citation type="submission" date="2014-11" db="EMBL/GenBank/DDBJ databases">
        <authorList>
            <person name="Amaro Gonzalez C."/>
        </authorList>
    </citation>
    <scope>NUCLEOTIDE SEQUENCE</scope>
</reference>
<organism evidence="1">
    <name type="scientific">Anguilla anguilla</name>
    <name type="common">European freshwater eel</name>
    <name type="synonym">Muraena anguilla</name>
    <dbReference type="NCBI Taxonomy" id="7936"/>
    <lineage>
        <taxon>Eukaryota</taxon>
        <taxon>Metazoa</taxon>
        <taxon>Chordata</taxon>
        <taxon>Craniata</taxon>
        <taxon>Vertebrata</taxon>
        <taxon>Euteleostomi</taxon>
        <taxon>Actinopterygii</taxon>
        <taxon>Neopterygii</taxon>
        <taxon>Teleostei</taxon>
        <taxon>Anguilliformes</taxon>
        <taxon>Anguillidae</taxon>
        <taxon>Anguilla</taxon>
    </lineage>
</organism>